<dbReference type="AlphaFoldDB" id="A0A1G2PHR7"/>
<dbReference type="InterPro" id="IPR036866">
    <property type="entry name" value="RibonucZ/Hydroxyglut_hydro"/>
</dbReference>
<dbReference type="GO" id="GO:0042781">
    <property type="term" value="F:3'-tRNA processing endoribonuclease activity"/>
    <property type="evidence" value="ECO:0007669"/>
    <property type="project" value="TreeGrafter"/>
</dbReference>
<evidence type="ECO:0000313" key="2">
    <source>
        <dbReference type="EMBL" id="OHA47813.1"/>
    </source>
</evidence>
<reference evidence="2 3" key="1">
    <citation type="journal article" date="2016" name="Nat. Commun.">
        <title>Thousands of microbial genomes shed light on interconnected biogeochemical processes in an aquifer system.</title>
        <authorList>
            <person name="Anantharaman K."/>
            <person name="Brown C.T."/>
            <person name="Hug L.A."/>
            <person name="Sharon I."/>
            <person name="Castelle C.J."/>
            <person name="Probst A.J."/>
            <person name="Thomas B.C."/>
            <person name="Singh A."/>
            <person name="Wilkins M.J."/>
            <person name="Karaoz U."/>
            <person name="Brodie E.L."/>
            <person name="Williams K.H."/>
            <person name="Hubbard S.S."/>
            <person name="Banfield J.F."/>
        </authorList>
    </citation>
    <scope>NUCLEOTIDE SEQUENCE [LARGE SCALE GENOMIC DNA]</scope>
</reference>
<dbReference type="Pfam" id="PF12706">
    <property type="entry name" value="Lactamase_B_2"/>
    <property type="match status" value="1"/>
</dbReference>
<feature type="domain" description="Metallo-beta-lactamase" evidence="1">
    <location>
        <begin position="18"/>
        <end position="193"/>
    </location>
</feature>
<dbReference type="PANTHER" id="PTHR46018">
    <property type="entry name" value="ZINC PHOSPHODIESTERASE ELAC PROTEIN 1"/>
    <property type="match status" value="1"/>
</dbReference>
<comment type="caution">
    <text evidence="2">The sequence shown here is derived from an EMBL/GenBank/DDBJ whole genome shotgun (WGS) entry which is preliminary data.</text>
</comment>
<dbReference type="SMART" id="SM00849">
    <property type="entry name" value="Lactamase_B"/>
    <property type="match status" value="1"/>
</dbReference>
<evidence type="ECO:0000259" key="1">
    <source>
        <dbReference type="SMART" id="SM00849"/>
    </source>
</evidence>
<proteinExistence type="predicted"/>
<dbReference type="STRING" id="1802362.A2806_02065"/>
<dbReference type="SUPFAM" id="SSF56281">
    <property type="entry name" value="Metallo-hydrolase/oxidoreductase"/>
    <property type="match status" value="1"/>
</dbReference>
<dbReference type="PANTHER" id="PTHR46018:SF2">
    <property type="entry name" value="ZINC PHOSPHODIESTERASE ELAC PROTEIN 1"/>
    <property type="match status" value="1"/>
</dbReference>
<name>A0A1G2PHR7_9BACT</name>
<dbReference type="Proteomes" id="UP000177629">
    <property type="component" value="Unassembled WGS sequence"/>
</dbReference>
<organism evidence="2 3">
    <name type="scientific">Candidatus Terrybacteria bacterium RIFCSPHIGHO2_01_FULL_48_17</name>
    <dbReference type="NCBI Taxonomy" id="1802362"/>
    <lineage>
        <taxon>Bacteria</taxon>
        <taxon>Candidatus Terryibacteriota</taxon>
    </lineage>
</organism>
<sequence length="249" mass="28198">MRIVFLGTAGYHPNRKRLTSCVMLPDLGIVFDAGDGFSQIREHLKTQELHVFLSHYHWDHVIGLTALTDIVWQKKFTALHIYGRSPISAVHTLFKEPHFPIRLKQHGFPVTLDEWRPGKEWSIGDIRIRARLFPHKSGGSLAFRLEHCGKTIVYLTDTTVTLDAASFVEGADLLICECNFPNAMKELAIRTTHSYPRLVAKLAKAAGVKRLVLFHIAPLLEKPGMLSREAKNIFHSSVLLAEDEMELEI</sequence>
<evidence type="ECO:0000313" key="3">
    <source>
        <dbReference type="Proteomes" id="UP000177629"/>
    </source>
</evidence>
<dbReference type="InterPro" id="IPR001279">
    <property type="entry name" value="Metallo-B-lactamas"/>
</dbReference>
<dbReference type="EMBL" id="MHSS01000013">
    <property type="protein sequence ID" value="OHA47813.1"/>
    <property type="molecule type" value="Genomic_DNA"/>
</dbReference>
<accession>A0A1G2PHR7</accession>
<protein>
    <recommendedName>
        <fullName evidence="1">Metallo-beta-lactamase domain-containing protein</fullName>
    </recommendedName>
</protein>
<dbReference type="Gene3D" id="3.60.15.10">
    <property type="entry name" value="Ribonuclease Z/Hydroxyacylglutathione hydrolase-like"/>
    <property type="match status" value="1"/>
</dbReference>
<gene>
    <name evidence="2" type="ORF">A2806_02065</name>
</gene>